<evidence type="ECO:0000256" key="1">
    <source>
        <dbReference type="SAM" id="Phobius"/>
    </source>
</evidence>
<accession>A0A5P2D339</accession>
<feature type="transmembrane region" description="Helical" evidence="1">
    <location>
        <begin position="346"/>
        <end position="368"/>
    </location>
</feature>
<dbReference type="EMBL" id="CP029190">
    <property type="protein sequence ID" value="QES49555.1"/>
    <property type="molecule type" value="Genomic_DNA"/>
</dbReference>
<evidence type="ECO:0000313" key="2">
    <source>
        <dbReference type="EMBL" id="QES49555.1"/>
    </source>
</evidence>
<name>A0A5P2D339_STRVZ</name>
<gene>
    <name evidence="2" type="ORF">DEJ50_18835</name>
</gene>
<feature type="transmembrane region" description="Helical" evidence="1">
    <location>
        <begin position="189"/>
        <end position="205"/>
    </location>
</feature>
<dbReference type="OrthoDB" id="4211751at2"/>
<dbReference type="Proteomes" id="UP000325211">
    <property type="component" value="Chromosome"/>
</dbReference>
<feature type="transmembrane region" description="Helical" evidence="1">
    <location>
        <begin position="278"/>
        <end position="301"/>
    </location>
</feature>
<sequence>MAVPVVRWDQRAVALAELRGTATDRELWEAALAERGWPVLERRGTSVTPVTEARAWYVVEIRFPGSRFRAVTGARQRLEVLAEELHLDLVVEAVDLVVRQPDLRARWQAYERPSPRTARWTRLWRPAVSLLRWGGTGRQISAGAPTQAQALAARPLPGAAPPPAGPVVHRRSLSFRARGGRPRSHTHRGVPLAVLAALFVGLLGAREGSTVNGGIGAPALLTGFGVGIGPFLDPARLAWPGGPVVEAAVEPAWVMTVFAVVTVLVLCRLYLRNRPDWPVLLALLVGTLVYLVVRAVGFVTGSLLIHQVPWGDAALAHVDALAVNVMLVAGLGLLIRQSGWRPVVPWLLPALLPFVPGLLPAVGLSLHATYLAAFEVDLEDVDIAAVDSLAAAAAVLAAMGLWLFVPALLGFARHFHLMVRDRWMGRLFLVLVSVFCCAVGVGGLWEDATTTSFEARLNASGGYTPPPYYGIKPEWVCASPARELGKVPSEGGLLQPERPYLLLGDASGTALLWHTARVPGIPLPDDEGALKIPLASLRLVPAEDPRRPCP</sequence>
<feature type="transmembrane region" description="Helical" evidence="1">
    <location>
        <begin position="252"/>
        <end position="271"/>
    </location>
</feature>
<reference evidence="2 3" key="1">
    <citation type="submission" date="2018-05" db="EMBL/GenBank/DDBJ databases">
        <title>Streptomyces venezuelae.</title>
        <authorList>
            <person name="Kim W."/>
            <person name="Lee N."/>
            <person name="Cho B.-K."/>
        </authorList>
    </citation>
    <scope>NUCLEOTIDE SEQUENCE [LARGE SCALE GENOMIC DNA]</scope>
    <source>
        <strain evidence="2 3">ATCC 21782</strain>
    </source>
</reference>
<keyword evidence="1" id="KW-0812">Transmembrane</keyword>
<feature type="transmembrane region" description="Helical" evidence="1">
    <location>
        <begin position="423"/>
        <end position="445"/>
    </location>
</feature>
<feature type="transmembrane region" description="Helical" evidence="1">
    <location>
        <begin position="212"/>
        <end position="232"/>
    </location>
</feature>
<keyword evidence="1" id="KW-1133">Transmembrane helix</keyword>
<dbReference type="AlphaFoldDB" id="A0A5P2D339"/>
<evidence type="ECO:0000313" key="3">
    <source>
        <dbReference type="Proteomes" id="UP000325211"/>
    </source>
</evidence>
<feature type="transmembrane region" description="Helical" evidence="1">
    <location>
        <begin position="388"/>
        <end position="411"/>
    </location>
</feature>
<feature type="transmembrane region" description="Helical" evidence="1">
    <location>
        <begin position="313"/>
        <end position="334"/>
    </location>
</feature>
<dbReference type="RefSeq" id="WP_150209144.1">
    <property type="nucleotide sequence ID" value="NZ_CP029190.1"/>
</dbReference>
<organism evidence="2 3">
    <name type="scientific">Streptomyces venezuelae</name>
    <dbReference type="NCBI Taxonomy" id="54571"/>
    <lineage>
        <taxon>Bacteria</taxon>
        <taxon>Bacillati</taxon>
        <taxon>Actinomycetota</taxon>
        <taxon>Actinomycetes</taxon>
        <taxon>Kitasatosporales</taxon>
        <taxon>Streptomycetaceae</taxon>
        <taxon>Streptomyces</taxon>
    </lineage>
</organism>
<proteinExistence type="predicted"/>
<keyword evidence="1" id="KW-0472">Membrane</keyword>
<protein>
    <submittedName>
        <fullName evidence="2">Uncharacterized protein</fullName>
    </submittedName>
</protein>